<dbReference type="PROSITE" id="PS00036">
    <property type="entry name" value="BZIP_BASIC"/>
    <property type="match status" value="1"/>
</dbReference>
<proteinExistence type="predicted"/>
<protein>
    <recommendedName>
        <fullName evidence="5">BZIP domain-containing protein</fullName>
    </recommendedName>
</protein>
<dbReference type="GO" id="GO:0003700">
    <property type="term" value="F:DNA-binding transcription factor activity"/>
    <property type="evidence" value="ECO:0007669"/>
    <property type="project" value="InterPro"/>
</dbReference>
<evidence type="ECO:0000313" key="6">
    <source>
        <dbReference type="EMBL" id="RMX98268.1"/>
    </source>
</evidence>
<dbReference type="PANTHER" id="PTHR23351:SF24">
    <property type="entry name" value="ACTIVATING TRANSCRIPTION FACTOR 3-RELATED"/>
    <property type="match status" value="1"/>
</dbReference>
<keyword evidence="1" id="KW-0805">Transcription regulation</keyword>
<organism evidence="6 7">
    <name type="scientific">Hortaea werneckii</name>
    <name type="common">Black yeast</name>
    <name type="synonym">Cladosporium werneckii</name>
    <dbReference type="NCBI Taxonomy" id="91943"/>
    <lineage>
        <taxon>Eukaryota</taxon>
        <taxon>Fungi</taxon>
        <taxon>Dikarya</taxon>
        <taxon>Ascomycota</taxon>
        <taxon>Pezizomycotina</taxon>
        <taxon>Dothideomycetes</taxon>
        <taxon>Dothideomycetidae</taxon>
        <taxon>Mycosphaerellales</taxon>
        <taxon>Teratosphaeriaceae</taxon>
        <taxon>Hortaea</taxon>
    </lineage>
</organism>
<dbReference type="SMART" id="SM00338">
    <property type="entry name" value="BRLZ"/>
    <property type="match status" value="1"/>
</dbReference>
<dbReference type="Proteomes" id="UP000282582">
    <property type="component" value="Unassembled WGS sequence"/>
</dbReference>
<dbReference type="CDD" id="cd14687">
    <property type="entry name" value="bZIP_ATF2"/>
    <property type="match status" value="1"/>
</dbReference>
<evidence type="ECO:0000256" key="2">
    <source>
        <dbReference type="ARBA" id="ARBA00023125"/>
    </source>
</evidence>
<evidence type="ECO:0000256" key="1">
    <source>
        <dbReference type="ARBA" id="ARBA00023015"/>
    </source>
</evidence>
<gene>
    <name evidence="6" type="ORF">D0868_10183</name>
</gene>
<evidence type="ECO:0000313" key="7">
    <source>
        <dbReference type="Proteomes" id="UP000282582"/>
    </source>
</evidence>
<dbReference type="Pfam" id="PF00170">
    <property type="entry name" value="bZIP_1"/>
    <property type="match status" value="1"/>
</dbReference>
<feature type="compositionally biased region" description="Basic residues" evidence="4">
    <location>
        <begin position="165"/>
        <end position="181"/>
    </location>
</feature>
<dbReference type="AlphaFoldDB" id="A0A3M6Y5R1"/>
<evidence type="ECO:0000256" key="4">
    <source>
        <dbReference type="SAM" id="MobiDB-lite"/>
    </source>
</evidence>
<feature type="compositionally biased region" description="Basic and acidic residues" evidence="4">
    <location>
        <begin position="182"/>
        <end position="193"/>
    </location>
</feature>
<dbReference type="PANTHER" id="PTHR23351">
    <property type="entry name" value="FOS TRANSCRIPTION FACTOR-RELATED"/>
    <property type="match status" value="1"/>
</dbReference>
<feature type="compositionally biased region" description="Low complexity" evidence="4">
    <location>
        <begin position="136"/>
        <end position="147"/>
    </location>
</feature>
<evidence type="ECO:0000256" key="3">
    <source>
        <dbReference type="ARBA" id="ARBA00023163"/>
    </source>
</evidence>
<evidence type="ECO:0000259" key="5">
    <source>
        <dbReference type="PROSITE" id="PS50217"/>
    </source>
</evidence>
<dbReference type="SUPFAM" id="SSF57959">
    <property type="entry name" value="Leucine zipper domain"/>
    <property type="match status" value="1"/>
</dbReference>
<dbReference type="InterPro" id="IPR000837">
    <property type="entry name" value="AP-1"/>
</dbReference>
<dbReference type="GO" id="GO:0003677">
    <property type="term" value="F:DNA binding"/>
    <property type="evidence" value="ECO:0007669"/>
    <property type="project" value="UniProtKB-KW"/>
</dbReference>
<comment type="caution">
    <text evidence="6">The sequence shown here is derived from an EMBL/GenBank/DDBJ whole genome shotgun (WGS) entry which is preliminary data.</text>
</comment>
<dbReference type="EMBL" id="QWIK01001028">
    <property type="protein sequence ID" value="RMX98268.1"/>
    <property type="molecule type" value="Genomic_DNA"/>
</dbReference>
<accession>A0A3M6Y5R1</accession>
<dbReference type="InterPro" id="IPR046347">
    <property type="entry name" value="bZIP_sf"/>
</dbReference>
<keyword evidence="3" id="KW-0804">Transcription</keyword>
<keyword evidence="2" id="KW-0238">DNA-binding</keyword>
<sequence>MAAHTATGPRHRSASLDFGDPVFQPQASFDFEDMVPESLSGHPERVGMSNYCPSMHDGSGIERSGTRDGRSPTERDLNYQDAFVKPAPVNVWNQPDNYQSPCLFAFQTNGAYLFGSEQNGITQQRNNVAQHFGQITPPDDSTQSKTSTSKRKPLMSDDVALKTSKSQRARIAANKRHAKSKKDREDVLRKDSGQDVAGNDEGNAEDEREKYRERNRLAAAKCRAKQEQGNEGLSERCSQLNACNEFMKQEERALRDELSKLRLKVLSHNPMLATATTCIATMPTRPERPRLDSDGRYPCPTPTM</sequence>
<dbReference type="GO" id="GO:0006357">
    <property type="term" value="P:regulation of transcription by RNA polymerase II"/>
    <property type="evidence" value="ECO:0007669"/>
    <property type="project" value="InterPro"/>
</dbReference>
<dbReference type="InterPro" id="IPR004827">
    <property type="entry name" value="bZIP"/>
</dbReference>
<name>A0A3M6Y5R1_HORWE</name>
<dbReference type="Gene3D" id="1.20.5.170">
    <property type="match status" value="1"/>
</dbReference>
<feature type="compositionally biased region" description="Basic and acidic residues" evidence="4">
    <location>
        <begin position="285"/>
        <end position="295"/>
    </location>
</feature>
<dbReference type="PROSITE" id="PS50217">
    <property type="entry name" value="BZIP"/>
    <property type="match status" value="1"/>
</dbReference>
<feature type="region of interest" description="Disordered" evidence="4">
    <location>
        <begin position="132"/>
        <end position="211"/>
    </location>
</feature>
<feature type="domain" description="BZIP" evidence="5">
    <location>
        <begin position="205"/>
        <end position="268"/>
    </location>
</feature>
<feature type="region of interest" description="Disordered" evidence="4">
    <location>
        <begin position="284"/>
        <end position="304"/>
    </location>
</feature>
<reference evidence="6 7" key="1">
    <citation type="journal article" date="2018" name="BMC Genomics">
        <title>Genomic evidence for intraspecific hybridization in a clonal and extremely halotolerant yeast.</title>
        <authorList>
            <person name="Gostincar C."/>
            <person name="Stajich J.E."/>
            <person name="Zupancic J."/>
            <person name="Zalar P."/>
            <person name="Gunde-Cimerman N."/>
        </authorList>
    </citation>
    <scope>NUCLEOTIDE SEQUENCE [LARGE SCALE GENOMIC DNA]</scope>
    <source>
        <strain evidence="6 7">EXF-6654</strain>
    </source>
</reference>